<feature type="non-terminal residue" evidence="1">
    <location>
        <position position="78"/>
    </location>
</feature>
<reference evidence="1 2" key="1">
    <citation type="submission" date="2014-11" db="EMBL/GenBank/DDBJ databases">
        <title>A Rickettsiales Symbiont of Amoebae With Ancient Features.</title>
        <authorList>
            <person name="Schulz F."/>
            <person name="Martijn J."/>
            <person name="Wascher F."/>
            <person name="Kostanjsek R."/>
            <person name="Ettema T.J."/>
            <person name="Horn M."/>
        </authorList>
    </citation>
    <scope>NUCLEOTIDE SEQUENCE [LARGE SCALE GENOMIC DNA]</scope>
    <source>
        <strain evidence="1 2">UWC36</strain>
    </source>
</reference>
<dbReference type="Pfam" id="PF13424">
    <property type="entry name" value="TPR_12"/>
    <property type="match status" value="1"/>
</dbReference>
<dbReference type="AlphaFoldDB" id="A0A0C1QGW6"/>
<dbReference type="SUPFAM" id="SSF48452">
    <property type="entry name" value="TPR-like"/>
    <property type="match status" value="1"/>
</dbReference>
<evidence type="ECO:0000313" key="2">
    <source>
        <dbReference type="Proteomes" id="UP000031258"/>
    </source>
</evidence>
<name>A0A0C1QGW6_9RICK</name>
<gene>
    <name evidence="1" type="ORF">NF27_FQ00010</name>
</gene>
<comment type="caution">
    <text evidence="1">The sequence shown here is derived from an EMBL/GenBank/DDBJ whole genome shotgun (WGS) entry which is preliminary data.</text>
</comment>
<dbReference type="InterPro" id="IPR011990">
    <property type="entry name" value="TPR-like_helical_dom_sf"/>
</dbReference>
<evidence type="ECO:0000313" key="1">
    <source>
        <dbReference type="EMBL" id="KIE04809.1"/>
    </source>
</evidence>
<sequence>SHLGFSMYKSGNYHEEEILEHLRKALNIDKEIFGHDHYEASVRHSNLGVVLCGMNEFKDAIYHLNLAILINKKKGNNI</sequence>
<dbReference type="EMBL" id="JSWE01000142">
    <property type="protein sequence ID" value="KIE04809.1"/>
    <property type="molecule type" value="Genomic_DNA"/>
</dbReference>
<feature type="non-terminal residue" evidence="1">
    <location>
        <position position="1"/>
    </location>
</feature>
<keyword evidence="2" id="KW-1185">Reference proteome</keyword>
<organism evidence="1 2">
    <name type="scientific">Candidatus Jidaibacter acanthamoebae</name>
    <dbReference type="NCBI Taxonomy" id="86105"/>
    <lineage>
        <taxon>Bacteria</taxon>
        <taxon>Pseudomonadati</taxon>
        <taxon>Pseudomonadota</taxon>
        <taxon>Alphaproteobacteria</taxon>
        <taxon>Rickettsiales</taxon>
        <taxon>Candidatus Midichloriaceae</taxon>
        <taxon>Candidatus Jidaibacter</taxon>
    </lineage>
</organism>
<dbReference type="Proteomes" id="UP000031258">
    <property type="component" value="Unassembled WGS sequence"/>
</dbReference>
<protein>
    <submittedName>
        <fullName evidence="1">Uncharacterized protein</fullName>
    </submittedName>
</protein>
<dbReference type="Gene3D" id="1.25.40.10">
    <property type="entry name" value="Tetratricopeptide repeat domain"/>
    <property type="match status" value="1"/>
</dbReference>
<proteinExistence type="predicted"/>
<accession>A0A0C1QGW6</accession>